<dbReference type="RefSeq" id="WP_093170071.1">
    <property type="nucleotide sequence ID" value="NZ_FNCN01000007.1"/>
</dbReference>
<organism evidence="2 3">
    <name type="scientific">Sinosporangium album</name>
    <dbReference type="NCBI Taxonomy" id="504805"/>
    <lineage>
        <taxon>Bacteria</taxon>
        <taxon>Bacillati</taxon>
        <taxon>Actinomycetota</taxon>
        <taxon>Actinomycetes</taxon>
        <taxon>Streptosporangiales</taxon>
        <taxon>Streptosporangiaceae</taxon>
        <taxon>Sinosporangium</taxon>
    </lineage>
</organism>
<evidence type="ECO:0000313" key="2">
    <source>
        <dbReference type="EMBL" id="SDG74777.1"/>
    </source>
</evidence>
<feature type="transmembrane region" description="Helical" evidence="1">
    <location>
        <begin position="171"/>
        <end position="190"/>
    </location>
</feature>
<protein>
    <submittedName>
        <fullName evidence="2">ABC-2 family transporter protein</fullName>
    </submittedName>
</protein>
<dbReference type="Pfam" id="PF12730">
    <property type="entry name" value="ABC2_membrane_4"/>
    <property type="match status" value="1"/>
</dbReference>
<evidence type="ECO:0000313" key="3">
    <source>
        <dbReference type="Proteomes" id="UP000198923"/>
    </source>
</evidence>
<dbReference type="AlphaFoldDB" id="A0A1G7WS39"/>
<name>A0A1G7WS39_9ACTN</name>
<accession>A0A1G7WS39</accession>
<dbReference type="EMBL" id="FNCN01000007">
    <property type="protein sequence ID" value="SDG74777.1"/>
    <property type="molecule type" value="Genomic_DNA"/>
</dbReference>
<proteinExistence type="predicted"/>
<feature type="transmembrane region" description="Helical" evidence="1">
    <location>
        <begin position="12"/>
        <end position="36"/>
    </location>
</feature>
<dbReference type="OrthoDB" id="3294220at2"/>
<feature type="transmembrane region" description="Helical" evidence="1">
    <location>
        <begin position="145"/>
        <end position="166"/>
    </location>
</feature>
<keyword evidence="1" id="KW-1133">Transmembrane helix</keyword>
<dbReference type="STRING" id="504805.SAMN05421505_107169"/>
<evidence type="ECO:0000256" key="1">
    <source>
        <dbReference type="SAM" id="Phobius"/>
    </source>
</evidence>
<sequence length="248" mass="25228">MRLLRAELSKLVSLPSVWTAFAVGLLVPSVIAYLNASSMRGRNAQAAGLDVGFEELGFGVIAAIILGVVAVSSEYATEGEESAGGRQITASLTAAPSRGGFLLAKIGAVALAAAVMSAVATAATLGAVAFALADAAPPMGEEVPRMLGVVVYWVLTALLASAITLLTRNGIVPLAVLILNTSVVSVTFLLSKVTPLASYLPDMAGARMITSRIHSSVEMPPVVGGLVMAAWVAALLAVGAAVFLRRDA</sequence>
<feature type="transmembrane region" description="Helical" evidence="1">
    <location>
        <begin position="108"/>
        <end position="133"/>
    </location>
</feature>
<reference evidence="2 3" key="1">
    <citation type="submission" date="2016-10" db="EMBL/GenBank/DDBJ databases">
        <authorList>
            <person name="de Groot N.N."/>
        </authorList>
    </citation>
    <scope>NUCLEOTIDE SEQUENCE [LARGE SCALE GENOMIC DNA]</scope>
    <source>
        <strain evidence="2 3">CPCC 201354</strain>
    </source>
</reference>
<feature type="transmembrane region" description="Helical" evidence="1">
    <location>
        <begin position="222"/>
        <end position="244"/>
    </location>
</feature>
<gene>
    <name evidence="2" type="ORF">SAMN05421505_107169</name>
</gene>
<keyword evidence="1" id="KW-0812">Transmembrane</keyword>
<dbReference type="Proteomes" id="UP000198923">
    <property type="component" value="Unassembled WGS sequence"/>
</dbReference>
<keyword evidence="1" id="KW-0472">Membrane</keyword>
<keyword evidence="3" id="KW-1185">Reference proteome</keyword>